<comment type="similarity">
    <text evidence="3">Belongs to the glycosyl hydrolase 13 family.</text>
</comment>
<dbReference type="AlphaFoldDB" id="A0A0J0XT28"/>
<dbReference type="SMART" id="SM00642">
    <property type="entry name" value="Aamy"/>
    <property type="match status" value="1"/>
</dbReference>
<dbReference type="PANTHER" id="PTHR10357:SF215">
    <property type="entry name" value="ALPHA-AMYLASE 1"/>
    <property type="match status" value="1"/>
</dbReference>
<dbReference type="PANTHER" id="PTHR10357">
    <property type="entry name" value="ALPHA-AMYLASE FAMILY MEMBER"/>
    <property type="match status" value="1"/>
</dbReference>
<evidence type="ECO:0000256" key="5">
    <source>
        <dbReference type="ARBA" id="ARBA00022723"/>
    </source>
</evidence>
<evidence type="ECO:0000256" key="2">
    <source>
        <dbReference type="ARBA" id="ARBA00001913"/>
    </source>
</evidence>
<feature type="binding site" evidence="16">
    <location>
        <position position="61"/>
    </location>
    <ligand>
        <name>substrate</name>
    </ligand>
</feature>
<evidence type="ECO:0000256" key="4">
    <source>
        <dbReference type="ARBA" id="ARBA00012595"/>
    </source>
</evidence>
<feature type="binding site" evidence="16">
    <location>
        <position position="327"/>
    </location>
    <ligand>
        <name>substrate</name>
    </ligand>
</feature>
<accession>A0A0J0XT28</accession>
<evidence type="ECO:0000256" key="9">
    <source>
        <dbReference type="ARBA" id="ARBA00023157"/>
    </source>
</evidence>
<organism evidence="19 20">
    <name type="scientific">Cutaneotrichosporon oleaginosum</name>
    <dbReference type="NCBI Taxonomy" id="879819"/>
    <lineage>
        <taxon>Eukaryota</taxon>
        <taxon>Fungi</taxon>
        <taxon>Dikarya</taxon>
        <taxon>Basidiomycota</taxon>
        <taxon>Agaricomycotina</taxon>
        <taxon>Tremellomycetes</taxon>
        <taxon>Trichosporonales</taxon>
        <taxon>Trichosporonaceae</taxon>
        <taxon>Cutaneotrichosporon</taxon>
    </lineage>
</organism>
<keyword evidence="20" id="KW-1185">Reference proteome</keyword>
<dbReference type="InterPro" id="IPR015340">
    <property type="entry name" value="A_amylase_C_dom"/>
</dbReference>
<feature type="site" description="Transition state stabilizer" evidence="14">
    <location>
        <position position="327"/>
    </location>
</feature>
<evidence type="ECO:0000256" key="3">
    <source>
        <dbReference type="ARBA" id="ARBA00008061"/>
    </source>
</evidence>
<feature type="disulfide bond" evidence="15">
    <location>
        <begin position="174"/>
        <end position="191"/>
    </location>
</feature>
<dbReference type="RefSeq" id="XP_018280721.1">
    <property type="nucleotide sequence ID" value="XM_018426484.1"/>
</dbReference>
<feature type="signal peptide" evidence="17">
    <location>
        <begin position="1"/>
        <end position="22"/>
    </location>
</feature>
<evidence type="ECO:0000313" key="20">
    <source>
        <dbReference type="Proteomes" id="UP000053611"/>
    </source>
</evidence>
<feature type="active site" description="Proton donor" evidence="13">
    <location>
        <position position="257"/>
    </location>
</feature>
<comment type="cofactor">
    <cofactor evidence="2">
        <name>Ca(2+)</name>
        <dbReference type="ChEBI" id="CHEBI:29108"/>
    </cofactor>
</comment>
<evidence type="ECO:0000256" key="8">
    <source>
        <dbReference type="ARBA" id="ARBA00022837"/>
    </source>
</evidence>
<evidence type="ECO:0000256" key="6">
    <source>
        <dbReference type="ARBA" id="ARBA00022729"/>
    </source>
</evidence>
<sequence>MLISALTAILAVGANLVSAATADEWRNRAIYQIITDRFAPPSDNAPARTEPLPLECNTADQTWCGGTWLSIIDKLDYIKNMGFDAIWISPTSQNIDYQTPYNYAYHGYWVNDLTKINLRFGSEDDLHKLVDEVHKRDMYIMVDVAINGIPSLSNTTIPPEGSMWTKAEQFHDFCQIDWATELTNDKQIKDCSLGDSNLWLIDVNTENPEVVATLRSWISEYVATYKIDGLRIDAAKHVPGEFWTGFCGAGGVFCIGEVFDDRIDYTSAFQKEKWMDSILGFPFYNGLVKAFSVEPRRNMTELTERIIGTLEQFPDPGVLGNFIENHDTPRFKNITADPRLVYNAMVGQFLFDGIPVLYYGQEQDMAWGNADPHNRGALWALGYENITTVQTVTRLNKIRQGFIKGNATYNGQTYLQSRSQIVANTTYDVAIRKGPILMTLTNRGSPEEAASFSIQNTGWQRGEALIDLLSCLDYAVGSGGSLSISYSRQGYGGLPYVFATVEDARHLGICNNDQLGIVVSNTTTGNTRNAGAVAVAPSSLFALVAGAAALAVLTL</sequence>
<dbReference type="Gene3D" id="3.20.20.80">
    <property type="entry name" value="Glycosidases"/>
    <property type="match status" value="1"/>
</dbReference>
<feature type="binding site" evidence="16">
    <location>
        <position position="375"/>
    </location>
    <ligand>
        <name>substrate</name>
    </ligand>
</feature>
<dbReference type="SUPFAM" id="SSF51011">
    <property type="entry name" value="Glycosyl hydrolase domain"/>
    <property type="match status" value="1"/>
</dbReference>
<dbReference type="OrthoDB" id="204980at2759"/>
<dbReference type="InterPro" id="IPR006047">
    <property type="entry name" value="GH13_cat_dom"/>
</dbReference>
<evidence type="ECO:0000256" key="11">
    <source>
        <dbReference type="ARBA" id="ARBA00023277"/>
    </source>
</evidence>
<protein>
    <recommendedName>
        <fullName evidence="4">alpha-amylase</fullName>
        <ecNumber evidence="4">3.2.1.1</ecNumber>
    </recommendedName>
</protein>
<keyword evidence="9 15" id="KW-1015">Disulfide bond</keyword>
<dbReference type="CDD" id="cd11319">
    <property type="entry name" value="AmyAc_euk_AmyA"/>
    <property type="match status" value="1"/>
</dbReference>
<gene>
    <name evidence="19" type="ORF">CC85DRAFT_326654</name>
</gene>
<keyword evidence="10" id="KW-0325">Glycoprotein</keyword>
<dbReference type="EMBL" id="KQ087188">
    <property type="protein sequence ID" value="KLT44230.1"/>
    <property type="molecule type" value="Genomic_DNA"/>
</dbReference>
<feature type="chain" id="PRO_5005245542" description="alpha-amylase" evidence="17">
    <location>
        <begin position="23"/>
        <end position="555"/>
    </location>
</feature>
<proteinExistence type="inferred from homology"/>
<dbReference type="InterPro" id="IPR013780">
    <property type="entry name" value="Glyco_hydro_b"/>
</dbReference>
<keyword evidence="5" id="KW-0479">Metal-binding</keyword>
<dbReference type="InterPro" id="IPR017853">
    <property type="entry name" value="GH"/>
</dbReference>
<feature type="active site" description="Nucleophile" evidence="13">
    <location>
        <position position="233"/>
    </location>
</feature>
<evidence type="ECO:0000256" key="14">
    <source>
        <dbReference type="PIRSR" id="PIRSR001024-2"/>
    </source>
</evidence>
<keyword evidence="6 17" id="KW-0732">Signal</keyword>
<feature type="disulfide bond" evidence="15">
    <location>
        <begin position="56"/>
        <end position="64"/>
    </location>
</feature>
<dbReference type="Proteomes" id="UP000053611">
    <property type="component" value="Unassembled WGS sequence"/>
</dbReference>
<reference evidence="19 20" key="1">
    <citation type="submission" date="2015-03" db="EMBL/GenBank/DDBJ databases">
        <title>Genomics and transcriptomics of the oil-accumulating basidiomycete yeast T. oleaginosus allow insights into substrate utilization and the diverse evolutionary trajectories of mating systems in fungi.</title>
        <authorList>
            <consortium name="DOE Joint Genome Institute"/>
            <person name="Kourist R."/>
            <person name="Kracht O."/>
            <person name="Bracharz F."/>
            <person name="Lipzen A."/>
            <person name="Nolan M."/>
            <person name="Ohm R."/>
            <person name="Grigoriev I."/>
            <person name="Sun S."/>
            <person name="Heitman J."/>
            <person name="Bruck T."/>
            <person name="Nowrousian M."/>
        </authorList>
    </citation>
    <scope>NUCLEOTIDE SEQUENCE [LARGE SCALE GENOMIC DNA]</scope>
    <source>
        <strain evidence="19 20">IBC0246</strain>
    </source>
</reference>
<keyword evidence="12" id="KW-0326">Glycosidase</keyword>
<evidence type="ECO:0000256" key="7">
    <source>
        <dbReference type="ARBA" id="ARBA00022801"/>
    </source>
</evidence>
<feature type="domain" description="Glycosyl hydrolase family 13 catalytic" evidence="18">
    <location>
        <begin position="32"/>
        <end position="399"/>
    </location>
</feature>
<evidence type="ECO:0000256" key="17">
    <source>
        <dbReference type="SAM" id="SignalP"/>
    </source>
</evidence>
<evidence type="ECO:0000256" key="13">
    <source>
        <dbReference type="PIRSR" id="PIRSR001024-1"/>
    </source>
</evidence>
<evidence type="ECO:0000256" key="12">
    <source>
        <dbReference type="ARBA" id="ARBA00023295"/>
    </source>
</evidence>
<evidence type="ECO:0000256" key="10">
    <source>
        <dbReference type="ARBA" id="ARBA00023180"/>
    </source>
</evidence>
<dbReference type="PIRSF" id="PIRSF001024">
    <property type="entry name" value="Alph-amyl_fung"/>
    <property type="match status" value="1"/>
</dbReference>
<keyword evidence="8" id="KW-0106">Calcium</keyword>
<dbReference type="Pfam" id="PF09260">
    <property type="entry name" value="A_amylase_dom_C"/>
    <property type="match status" value="1"/>
</dbReference>
<dbReference type="Pfam" id="PF00128">
    <property type="entry name" value="Alpha-amylase"/>
    <property type="match status" value="1"/>
</dbReference>
<feature type="binding site" evidence="16">
    <location>
        <position position="109"/>
    </location>
    <ligand>
        <name>substrate</name>
    </ligand>
</feature>
<keyword evidence="7 19" id="KW-0378">Hydrolase</keyword>
<dbReference type="GO" id="GO:0005509">
    <property type="term" value="F:calcium ion binding"/>
    <property type="evidence" value="ECO:0007669"/>
    <property type="project" value="InterPro"/>
</dbReference>
<keyword evidence="11" id="KW-0119">Carbohydrate metabolism</keyword>
<dbReference type="GeneID" id="28987087"/>
<evidence type="ECO:0000313" key="19">
    <source>
        <dbReference type="EMBL" id="KLT44230.1"/>
    </source>
</evidence>
<name>A0A0J0XT28_9TREE</name>
<dbReference type="EC" id="3.2.1.1" evidence="4"/>
<dbReference type="InterPro" id="IPR013777">
    <property type="entry name" value="A-amylase-like"/>
</dbReference>
<dbReference type="STRING" id="879819.A0A0J0XT28"/>
<dbReference type="Gene3D" id="2.60.40.1180">
    <property type="entry name" value="Golgi alpha-mannosidase II"/>
    <property type="match status" value="1"/>
</dbReference>
<evidence type="ECO:0000256" key="1">
    <source>
        <dbReference type="ARBA" id="ARBA00000548"/>
    </source>
</evidence>
<feature type="binding site" evidence="16">
    <location>
        <position position="231"/>
    </location>
    <ligand>
        <name>substrate</name>
    </ligand>
</feature>
<dbReference type="GO" id="GO:0016052">
    <property type="term" value="P:carbohydrate catabolic process"/>
    <property type="evidence" value="ECO:0007669"/>
    <property type="project" value="InterPro"/>
</dbReference>
<dbReference type="GO" id="GO:0004556">
    <property type="term" value="F:alpha-amylase activity"/>
    <property type="evidence" value="ECO:0007669"/>
    <property type="project" value="UniProtKB-EC"/>
</dbReference>
<evidence type="ECO:0000256" key="15">
    <source>
        <dbReference type="PIRSR" id="PIRSR001024-4"/>
    </source>
</evidence>
<evidence type="ECO:0000259" key="18">
    <source>
        <dbReference type="SMART" id="SM00642"/>
    </source>
</evidence>
<dbReference type="SUPFAM" id="SSF51445">
    <property type="entry name" value="(Trans)glycosidases"/>
    <property type="match status" value="1"/>
</dbReference>
<dbReference type="SMR" id="A0A0J0XT28"/>
<comment type="catalytic activity">
    <reaction evidence="1">
        <text>Endohydrolysis of (1-&gt;4)-alpha-D-glucosidic linkages in polysaccharides containing three or more (1-&gt;4)-alpha-linked D-glucose units.</text>
        <dbReference type="EC" id="3.2.1.1"/>
    </reaction>
</comment>
<feature type="disulfide bond" evidence="15">
    <location>
        <begin position="471"/>
        <end position="510"/>
    </location>
</feature>
<evidence type="ECO:0000256" key="16">
    <source>
        <dbReference type="PIRSR" id="PIRSR001024-5"/>
    </source>
</evidence>